<gene>
    <name evidence="3" type="ORF">GOOTI_268_00090</name>
</gene>
<feature type="transmembrane region" description="Helical" evidence="2">
    <location>
        <begin position="84"/>
        <end position="103"/>
    </location>
</feature>
<sequence length="142" mass="15387">MNHRLYPEQSPALPEPIGADPTMTGPQDNSPDDRPDHPEHESVGGPSPSEPSDFRRAVTSVVVVVFFAVAIVLVAAASSGALQTLLLILAPLVVLIAGLVTAVRTYRVWRAGGRWQIWQGAMWFELAFFIIVLFSTAPLLVD</sequence>
<keyword evidence="2" id="KW-1133">Transmembrane helix</keyword>
<keyword evidence="2" id="KW-0812">Transmembrane</keyword>
<feature type="transmembrane region" description="Helical" evidence="2">
    <location>
        <begin position="123"/>
        <end position="141"/>
    </location>
</feature>
<dbReference type="AlphaFoldDB" id="H5TUJ2"/>
<evidence type="ECO:0000256" key="2">
    <source>
        <dbReference type="SAM" id="Phobius"/>
    </source>
</evidence>
<proteinExistence type="predicted"/>
<feature type="region of interest" description="Disordered" evidence="1">
    <location>
        <begin position="1"/>
        <end position="53"/>
    </location>
</feature>
<keyword evidence="2" id="KW-0472">Membrane</keyword>
<dbReference type="Proteomes" id="UP000005038">
    <property type="component" value="Unassembled WGS sequence"/>
</dbReference>
<dbReference type="EMBL" id="BAFB01000268">
    <property type="protein sequence ID" value="GAB37150.1"/>
    <property type="molecule type" value="Genomic_DNA"/>
</dbReference>
<organism evidence="3 4">
    <name type="scientific">Gordonia otitidis (strain DSM 44809 / CCUG 52243 / JCM 12355 / NBRC 100426 / IFM 10032)</name>
    <dbReference type="NCBI Taxonomy" id="1108044"/>
    <lineage>
        <taxon>Bacteria</taxon>
        <taxon>Bacillati</taxon>
        <taxon>Actinomycetota</taxon>
        <taxon>Actinomycetes</taxon>
        <taxon>Mycobacteriales</taxon>
        <taxon>Gordoniaceae</taxon>
        <taxon>Gordonia</taxon>
    </lineage>
</organism>
<feature type="compositionally biased region" description="Low complexity" evidence="1">
    <location>
        <begin position="43"/>
        <end position="53"/>
    </location>
</feature>
<reference evidence="3" key="1">
    <citation type="submission" date="2012-02" db="EMBL/GenBank/DDBJ databases">
        <title>Whole genome shotgun sequence of Gordonia otitidis NBRC 100426.</title>
        <authorList>
            <person name="Yoshida I."/>
            <person name="Hosoyama A."/>
            <person name="Tsuchikane K."/>
            <person name="Katsumata H."/>
            <person name="Yamazaki S."/>
            <person name="Fujita N."/>
        </authorList>
    </citation>
    <scope>NUCLEOTIDE SEQUENCE [LARGE SCALE GENOMIC DNA]</scope>
    <source>
        <strain evidence="3">NBRC 100426</strain>
    </source>
</reference>
<evidence type="ECO:0000313" key="3">
    <source>
        <dbReference type="EMBL" id="GAB37150.1"/>
    </source>
</evidence>
<keyword evidence="4" id="KW-1185">Reference proteome</keyword>
<protein>
    <submittedName>
        <fullName evidence="3">Uncharacterized protein</fullName>
    </submittedName>
</protein>
<feature type="compositionally biased region" description="Basic and acidic residues" evidence="1">
    <location>
        <begin position="31"/>
        <end position="42"/>
    </location>
</feature>
<accession>H5TUJ2</accession>
<dbReference type="STRING" id="1108044.GOOTI_268_00090"/>
<comment type="caution">
    <text evidence="3">The sequence shown here is derived from an EMBL/GenBank/DDBJ whole genome shotgun (WGS) entry which is preliminary data.</text>
</comment>
<evidence type="ECO:0000256" key="1">
    <source>
        <dbReference type="SAM" id="MobiDB-lite"/>
    </source>
</evidence>
<name>H5TUJ2_GORO1</name>
<evidence type="ECO:0000313" key="4">
    <source>
        <dbReference type="Proteomes" id="UP000005038"/>
    </source>
</evidence>
<feature type="transmembrane region" description="Helical" evidence="2">
    <location>
        <begin position="57"/>
        <end position="78"/>
    </location>
</feature>